<dbReference type="EMBL" id="UINC01131193">
    <property type="protein sequence ID" value="SVD12751.1"/>
    <property type="molecule type" value="Genomic_DNA"/>
</dbReference>
<sequence length="45" mass="4891">MLTGRFQSDPQEASIPHIPASSVLDNITVLDLTRVRSGPTATRQL</sequence>
<feature type="non-terminal residue" evidence="1">
    <location>
        <position position="45"/>
    </location>
</feature>
<accession>A0A382SUZ3</accession>
<organism evidence="1">
    <name type="scientific">marine metagenome</name>
    <dbReference type="NCBI Taxonomy" id="408172"/>
    <lineage>
        <taxon>unclassified sequences</taxon>
        <taxon>metagenomes</taxon>
        <taxon>ecological metagenomes</taxon>
    </lineage>
</organism>
<reference evidence="1" key="1">
    <citation type="submission" date="2018-05" db="EMBL/GenBank/DDBJ databases">
        <authorList>
            <person name="Lanie J.A."/>
            <person name="Ng W.-L."/>
            <person name="Kazmierczak K.M."/>
            <person name="Andrzejewski T.M."/>
            <person name="Davidsen T.M."/>
            <person name="Wayne K.J."/>
            <person name="Tettelin H."/>
            <person name="Glass J.I."/>
            <person name="Rusch D."/>
            <person name="Podicherti R."/>
            <person name="Tsui H.-C.T."/>
            <person name="Winkler M.E."/>
        </authorList>
    </citation>
    <scope>NUCLEOTIDE SEQUENCE</scope>
</reference>
<protein>
    <submittedName>
        <fullName evidence="1">Uncharacterized protein</fullName>
    </submittedName>
</protein>
<name>A0A382SUZ3_9ZZZZ</name>
<dbReference type="AlphaFoldDB" id="A0A382SUZ3"/>
<evidence type="ECO:0000313" key="1">
    <source>
        <dbReference type="EMBL" id="SVD12751.1"/>
    </source>
</evidence>
<proteinExistence type="predicted"/>
<gene>
    <name evidence="1" type="ORF">METZ01_LOCUS365605</name>
</gene>